<dbReference type="InterPro" id="IPR029021">
    <property type="entry name" value="Prot-tyrosine_phosphatase-like"/>
</dbReference>
<dbReference type="Gene3D" id="3.90.190.10">
    <property type="entry name" value="Protein tyrosine phosphatase superfamily"/>
    <property type="match status" value="1"/>
</dbReference>
<dbReference type="PROSITE" id="PS50853">
    <property type="entry name" value="FN3"/>
    <property type="match status" value="1"/>
</dbReference>
<reference evidence="16 17" key="1">
    <citation type="submission" date="2015-01" db="EMBL/GenBank/DDBJ databases">
        <title>Evolution of Trichinella species and genotypes.</title>
        <authorList>
            <person name="Korhonen P.K."/>
            <person name="Edoardo P."/>
            <person name="Giuseppe L.R."/>
            <person name="Gasser R.B."/>
        </authorList>
    </citation>
    <scope>NUCLEOTIDE SEQUENCE [LARGE SCALE GENOMIC DNA]</scope>
    <source>
        <strain evidence="16">ISS1980</strain>
    </source>
</reference>
<dbReference type="Gene3D" id="2.130.10.10">
    <property type="entry name" value="YVTN repeat-like/Quinoprotein amine dehydrogenase"/>
    <property type="match status" value="2"/>
</dbReference>
<dbReference type="SMART" id="SM00404">
    <property type="entry name" value="PTPc_motif"/>
    <property type="match status" value="1"/>
</dbReference>
<dbReference type="SUPFAM" id="SSF52799">
    <property type="entry name" value="(Phosphotyrosine protein) phosphatases II"/>
    <property type="match status" value="1"/>
</dbReference>
<dbReference type="STRING" id="268474.A0A0V1N6Z2"/>
<sequence length="2702" mass="304677">MVKLVVFSHQLHYLMVHCLLGYILLMHSVAALYEDQAGKFDWRKQLLSYPVILKVQHHRRSHSPECMFIYSDQNALGRIDVKSVWRLAFEAGSRGVFNYLHISRNGLFSVRSNGTLMQKFDNANGALLREAELQNLPCELIDIRESSDTVFILACDKLHAFNLEGKQLWTRKLHNKTDILWQNIGIDSKSENVLVALGDGKSMEVFEIDAINSDDQRLLSKFVAPFFKAELVGHFIIYCSSNTGSLHAYDITSGEDTELAKNVEMISEIDAFSSNCFCIRTVSAVRCFYESFSGKFIERVVRVVNNSLISGVQQLVPTMLAVWAVADDNISVDIYDESGAHQGSFKIPTDSSILVADIIQVQLLKADEKGSHFLIVILTEDHTMLMMKESGEVIWTRYEALAKIASVEIVDLPLSETETLIEQDDVFGLADIFGLHLLRNRTKNRLERDQFGLHKMIVASASSGTIFGIDSSHGDVLWKLYIRDAVPFTHSQVWFPIFIQRTTAFYPYPAQCAVVMKHKHSGNALIVTFNPITGDVFDKVYLNFTVDQASLLPFKDDKHASVLLLMDKENDHAYIFSNSALDKSVLLKKPISVVKLDRKTGICNGFQLTTLGDQANQIPRLQQWNVQKTWTLNFLPDSDSEIVDFQIKSLEAKVHSQGRVLGNRSVLYKYLNPNLGVSLTRTVDDRAKDDITVTIFDAVAGNIIYIAKQKRSLGPYRLLLCENWIIYTFWNEKYRRMEISVVEMYEGESQSDPLSFSSYRQLQPIVYHQTYIFPQGLSAVGVSETEKAITPRFILLAMPFGGVVEIPKAFLDPRRTVNITPELKEEGVIPYAPDLPIATDHIINYNQTLFNVRGIHTAPSGMESTSLVFIYGLDLFFTRINPAGTFDILKEDFDHWLITVVLLGLTCAAVFSRKLAKNKELKQSCYFYFELIIFNEKVDSITLSKKRPSARPIQLDNTFYLSIVAFFILHIQIYNTVLLLVLDYSKQLQKMRKISFIGTNVVQACKLTGSSTIGCHSFGNWMPFFPRKSNLPSLCLMVEFHSIAVLNHRRFRRSLKKQNIHVICLTESTYRLNDFASSENLIQDLLDDESYTVSGYRIRRKIDEKNDRFKHFGNGPPAVIESSKLSSQDEVAFAVEKALYELVDYYLLECSCLVIDVEKCPKRMLNISDSRETRVEFSVTNLLPGEEYNCTLRAFYSNITRPSTSFLIMTVPPAPRNFKVINSSAMAFTFRWEMVGVHNDSFEVHANNRTYWTASPELMLRAIFVPGQRVNISVRSVRQGIASQAVSPFLHYSTIISPSKPISLKMEPSFAKQAFRVYVDLSELVGYSNGCGLRYSEGSSWVGPQLQPLEAHSLFNECVWFLPLKPGHQYIFQVWTSVDGVVESEPYEQLLTVAPALYGSRIGLDLSTTTNSLQVNWNREAVRQDRKLLGSNAVFNASLLLVSSSGYLQAEQSSSRLQASREVPVFGNDQLDVDDSDNDDLEPQGVTFGNLVAGRCYEVKLFARAGMVQSEGSTIRAFARTTPLQLRFQLQKATATTASFYTALPPNVTLDEESCELRLLNGRLQEVQTVAILPSNPKQQHHYQHHLRMRRVGQAVTFDLDHLRPYAHYNLTMEQVCGSSELLEPCPQARIVLASVTFRTAEELPGQVDLLNVTVLAPYSASVTWLPPEQANGKILAYLITITPSNTAKVPLFETPWNLTTPANERTLLVNNLTGGGQYKFDVRAINGIGIGPSFDASSNSKNVIITPVLNPPVPSGTPSIVASSIRPSDFMVQFNLSMFSTQHGLLEKYAIMVAEGDEPVDLNTTLSWHDVQNNEVWPVYVALVKSLPPVKRFSATPLTEVLGVDVHCLTLSPTLFLANFGNRFCNGPLRSGRKYRVKLRVYTSPDHYTDSGYSAYVYTAYETSVSVGVILAVVLVFTVLISALMAMAVFVRRRRFNWPTEWAKIRAKLTTTAGPSTDKQPVSGGTPTSGSKGGGRSKSKSAATPSQGKAQTRVRWKVPARLPDKSTNVGTKLLSPFYKQQNGSNSLDDTRPVEQVDFANHVRTMGADSDFLFSEEFEELKSVGRNQSMSAADLPSNRYKNRFTNILPYDHNRVKLIAVDDDDQGSDYINANYISGYNSPREYIATQGPMLSTRGHFWRMVWEQHVEAIVNLTRCIEKGREKCDQYWPNLSKPLTSGDIEVVLLNETCLLNWTLRDLLIRKDAQSRRVKQFHFTSWPDFGVPDQPQILVDFIREFRKRVPVDVHPVVVHCSAGVGRSGTFIALDRLLQGVEQGVPIDVYGTVRSLRKERVWMVQTEQQYVFIHHCLLCALESDVANNVDDMFALLDRHIEMHQNPAFRDDSDDDDDDDDDDQEATVNCESVSVDDGMEFKLPNLPVCLDAHPISYAFAVGCVDGSVRLLHLESDNQNRTISQRWRKRYKAAVRGCKFAVDGNSLYVVSKNLALCQQDLQTGSKMRCIQIAHNHAPYSLYPIDQHLIATGDENGICKIWDWRLDRKPAVAEFHECVDFVSDFACNVAKTTLLFTSGDATLTAVDLRTMKPICQSEEMHTELLSLVIAMQGKRVLCSSGNGYLEVFNWDQWGTIVERVDTGHQDSVEDLCLLDDRLLASASLDGSVRITHLCPNRFITVLAAHDSGVVALASTHDRRILASCGHDHKILFNDFDPEAFKLLKKRDPEQRERKITDKSQLQRKQFFRHMIYKED</sequence>
<dbReference type="InterPro" id="IPR036322">
    <property type="entry name" value="WD40_repeat_dom_sf"/>
</dbReference>
<dbReference type="InterPro" id="IPR036116">
    <property type="entry name" value="FN3_sf"/>
</dbReference>
<dbReference type="InterPro" id="IPR011047">
    <property type="entry name" value="Quinoprotein_ADH-like_sf"/>
</dbReference>
<evidence type="ECO:0000256" key="10">
    <source>
        <dbReference type="ARBA" id="ARBA00051722"/>
    </source>
</evidence>
<organism evidence="16 17">
    <name type="scientific">Trichinella papuae</name>
    <dbReference type="NCBI Taxonomy" id="268474"/>
    <lineage>
        <taxon>Eukaryota</taxon>
        <taxon>Metazoa</taxon>
        <taxon>Ecdysozoa</taxon>
        <taxon>Nematoda</taxon>
        <taxon>Enoplea</taxon>
        <taxon>Dorylaimia</taxon>
        <taxon>Trichinellida</taxon>
        <taxon>Trichinellidae</taxon>
        <taxon>Trichinella</taxon>
    </lineage>
</organism>
<dbReference type="Pfam" id="PF07774">
    <property type="entry name" value="EMC1_C"/>
    <property type="match status" value="1"/>
</dbReference>
<dbReference type="GO" id="GO:0004725">
    <property type="term" value="F:protein tyrosine phosphatase activity"/>
    <property type="evidence" value="ECO:0007669"/>
    <property type="project" value="UniProtKB-EC"/>
</dbReference>
<evidence type="ECO:0000256" key="3">
    <source>
        <dbReference type="ARBA" id="ARBA00022692"/>
    </source>
</evidence>
<dbReference type="Gene3D" id="2.60.40.10">
    <property type="entry name" value="Immunoglobulins"/>
    <property type="match status" value="1"/>
</dbReference>
<evidence type="ECO:0000256" key="5">
    <source>
        <dbReference type="ARBA" id="ARBA00022801"/>
    </source>
</evidence>
<gene>
    <name evidence="16" type="primary">pitx3</name>
    <name evidence="16" type="ORF">T10_12615</name>
</gene>
<evidence type="ECO:0000259" key="15">
    <source>
        <dbReference type="PROSITE" id="PS50853"/>
    </source>
</evidence>
<keyword evidence="4" id="KW-0732">Signal</keyword>
<evidence type="ECO:0000256" key="7">
    <source>
        <dbReference type="ARBA" id="ARBA00022989"/>
    </source>
</evidence>
<feature type="transmembrane region" description="Helical" evidence="12">
    <location>
        <begin position="895"/>
        <end position="912"/>
    </location>
</feature>
<dbReference type="InterPro" id="IPR000242">
    <property type="entry name" value="PTP_cat"/>
</dbReference>
<dbReference type="InterPro" id="IPR058545">
    <property type="entry name" value="Beta-prop_EMC1_1st"/>
</dbReference>
<evidence type="ECO:0000256" key="9">
    <source>
        <dbReference type="ARBA" id="ARBA00023180"/>
    </source>
</evidence>
<accession>A0A0V1N6Z2</accession>
<evidence type="ECO:0000259" key="14">
    <source>
        <dbReference type="PROSITE" id="PS50056"/>
    </source>
</evidence>
<dbReference type="SMART" id="SM00060">
    <property type="entry name" value="FN3"/>
    <property type="match status" value="5"/>
</dbReference>
<keyword evidence="3 12" id="KW-0812">Transmembrane</keyword>
<dbReference type="InterPro" id="IPR000387">
    <property type="entry name" value="Tyr_Pase_dom"/>
</dbReference>
<dbReference type="PRINTS" id="PR00700">
    <property type="entry name" value="PRTYPHPHTASE"/>
</dbReference>
<comment type="caution">
    <text evidence="16">The sequence shown here is derived from an EMBL/GenBank/DDBJ whole genome shotgun (WGS) entry which is preliminary data.</text>
</comment>
<dbReference type="PROSITE" id="PS00383">
    <property type="entry name" value="TYR_PHOSPHATASE_1"/>
    <property type="match status" value="1"/>
</dbReference>
<dbReference type="InterPro" id="IPR003595">
    <property type="entry name" value="Tyr_Pase_cat"/>
</dbReference>
<dbReference type="SMART" id="SM00320">
    <property type="entry name" value="WD40"/>
    <property type="match status" value="5"/>
</dbReference>
<evidence type="ECO:0000256" key="6">
    <source>
        <dbReference type="ARBA" id="ARBA00022912"/>
    </source>
</evidence>
<keyword evidence="8 12" id="KW-0472">Membrane</keyword>
<keyword evidence="17" id="KW-1185">Reference proteome</keyword>
<evidence type="ECO:0000256" key="2">
    <source>
        <dbReference type="ARBA" id="ARBA00013064"/>
    </source>
</evidence>
<dbReference type="Pfam" id="PF24946">
    <property type="entry name" value="Fn3_Dep-1_4th"/>
    <property type="match status" value="1"/>
</dbReference>
<dbReference type="Proteomes" id="UP000054843">
    <property type="component" value="Unassembled WGS sequence"/>
</dbReference>
<keyword evidence="5" id="KW-0378">Hydrolase</keyword>
<dbReference type="EMBL" id="JYDO01000006">
    <property type="protein sequence ID" value="KRZ79616.1"/>
    <property type="molecule type" value="Genomic_DNA"/>
</dbReference>
<comment type="subcellular location">
    <subcellularLocation>
        <location evidence="1">Membrane</location>
        <topology evidence="1">Single-pass type I membrane protein</topology>
    </subcellularLocation>
</comment>
<dbReference type="SMART" id="SM00194">
    <property type="entry name" value="PTPc"/>
    <property type="match status" value="1"/>
</dbReference>
<feature type="transmembrane region" description="Helical" evidence="12">
    <location>
        <begin position="1908"/>
        <end position="1932"/>
    </location>
</feature>
<dbReference type="Pfam" id="PF25293">
    <property type="entry name" value="Beta-prop_EMC1_N"/>
    <property type="match status" value="1"/>
</dbReference>
<keyword evidence="9" id="KW-0325">Glycoprotein</keyword>
<feature type="domain" description="Tyrosine specific protein phosphatases" evidence="14">
    <location>
        <begin position="2227"/>
        <end position="2301"/>
    </location>
</feature>
<dbReference type="InterPro" id="IPR050713">
    <property type="entry name" value="RTP_Phos/Ushers"/>
</dbReference>
<dbReference type="InterPro" id="IPR013783">
    <property type="entry name" value="Ig-like_fold"/>
</dbReference>
<evidence type="ECO:0000256" key="4">
    <source>
        <dbReference type="ARBA" id="ARBA00022729"/>
    </source>
</evidence>
<dbReference type="OrthoDB" id="8609993at2759"/>
<feature type="region of interest" description="Disordered" evidence="11">
    <location>
        <begin position="1950"/>
        <end position="2000"/>
    </location>
</feature>
<dbReference type="Pfam" id="PF00041">
    <property type="entry name" value="fn3"/>
    <property type="match status" value="1"/>
</dbReference>
<dbReference type="PROSITE" id="PS50056">
    <property type="entry name" value="TYR_PHOSPHATASE_2"/>
    <property type="match status" value="1"/>
</dbReference>
<keyword evidence="7 12" id="KW-1133">Transmembrane helix</keyword>
<feature type="domain" description="Tyrosine-protein phosphatase" evidence="13">
    <location>
        <begin position="2054"/>
        <end position="2310"/>
    </location>
</feature>
<evidence type="ECO:0000313" key="16">
    <source>
        <dbReference type="EMBL" id="KRZ79616.1"/>
    </source>
</evidence>
<dbReference type="InterPro" id="IPR001680">
    <property type="entry name" value="WD40_rpt"/>
</dbReference>
<dbReference type="PANTHER" id="PTHR46957">
    <property type="entry name" value="CYTOKINE RECEPTOR"/>
    <property type="match status" value="1"/>
</dbReference>
<evidence type="ECO:0000259" key="13">
    <source>
        <dbReference type="PROSITE" id="PS50055"/>
    </source>
</evidence>
<feature type="transmembrane region" description="Helical" evidence="12">
    <location>
        <begin position="959"/>
        <end position="982"/>
    </location>
</feature>
<dbReference type="CDD" id="cd00063">
    <property type="entry name" value="FN3"/>
    <property type="match status" value="1"/>
</dbReference>
<dbReference type="InterPro" id="IPR003961">
    <property type="entry name" value="FN3_dom"/>
</dbReference>
<dbReference type="InterPro" id="IPR011678">
    <property type="entry name" value="EMC1_C"/>
</dbReference>
<evidence type="ECO:0000256" key="11">
    <source>
        <dbReference type="SAM" id="MobiDB-lite"/>
    </source>
</evidence>
<name>A0A0V1N6Z2_9BILA</name>
<dbReference type="SUPFAM" id="SSF50978">
    <property type="entry name" value="WD40 repeat-like"/>
    <property type="match status" value="1"/>
</dbReference>
<evidence type="ECO:0000256" key="12">
    <source>
        <dbReference type="SAM" id="Phobius"/>
    </source>
</evidence>
<dbReference type="Pfam" id="PF00102">
    <property type="entry name" value="Y_phosphatase"/>
    <property type="match status" value="1"/>
</dbReference>
<feature type="compositionally biased region" description="Polar residues" evidence="11">
    <location>
        <begin position="1950"/>
        <end position="1961"/>
    </location>
</feature>
<dbReference type="InterPro" id="IPR015943">
    <property type="entry name" value="WD40/YVTN_repeat-like_dom_sf"/>
</dbReference>
<dbReference type="InterPro" id="IPR016130">
    <property type="entry name" value="Tyr_Pase_AS"/>
</dbReference>
<dbReference type="EC" id="3.1.3.48" evidence="2"/>
<evidence type="ECO:0000256" key="8">
    <source>
        <dbReference type="ARBA" id="ARBA00023136"/>
    </source>
</evidence>
<proteinExistence type="predicted"/>
<comment type="catalytic activity">
    <reaction evidence="10">
        <text>O-phospho-L-tyrosyl-[protein] + H2O = L-tyrosyl-[protein] + phosphate</text>
        <dbReference type="Rhea" id="RHEA:10684"/>
        <dbReference type="Rhea" id="RHEA-COMP:10136"/>
        <dbReference type="Rhea" id="RHEA-COMP:20101"/>
        <dbReference type="ChEBI" id="CHEBI:15377"/>
        <dbReference type="ChEBI" id="CHEBI:43474"/>
        <dbReference type="ChEBI" id="CHEBI:46858"/>
        <dbReference type="ChEBI" id="CHEBI:61978"/>
        <dbReference type="EC" id="3.1.3.48"/>
    </reaction>
</comment>
<dbReference type="SUPFAM" id="SSF50998">
    <property type="entry name" value="Quinoprotein alcohol dehydrogenase-like"/>
    <property type="match status" value="1"/>
</dbReference>
<keyword evidence="6" id="KW-0904">Protein phosphatase</keyword>
<dbReference type="PROSITE" id="PS50055">
    <property type="entry name" value="TYR_PHOSPHATASE_PTP"/>
    <property type="match status" value="1"/>
</dbReference>
<dbReference type="InterPro" id="IPR056970">
    <property type="entry name" value="Fn3_Dep-1_4th"/>
</dbReference>
<feature type="transmembrane region" description="Helical" evidence="12">
    <location>
        <begin position="12"/>
        <end position="33"/>
    </location>
</feature>
<dbReference type="PANTHER" id="PTHR46957:SF3">
    <property type="entry name" value="CYTOKINE RECEPTOR"/>
    <property type="match status" value="1"/>
</dbReference>
<feature type="domain" description="Fibronectin type-III" evidence="15">
    <location>
        <begin position="1644"/>
        <end position="1752"/>
    </location>
</feature>
<dbReference type="Pfam" id="PF24796">
    <property type="entry name" value="WDR55"/>
    <property type="match status" value="1"/>
</dbReference>
<dbReference type="FunFam" id="3.90.190.10:FF:000009">
    <property type="entry name" value="Receptor-type tyrosine-protein phosphatase beta"/>
    <property type="match status" value="1"/>
</dbReference>
<dbReference type="SUPFAM" id="SSF49265">
    <property type="entry name" value="Fibronectin type III"/>
    <property type="match status" value="2"/>
</dbReference>
<evidence type="ECO:0000256" key="1">
    <source>
        <dbReference type="ARBA" id="ARBA00004479"/>
    </source>
</evidence>
<evidence type="ECO:0000313" key="17">
    <source>
        <dbReference type="Proteomes" id="UP000054843"/>
    </source>
</evidence>
<protein>
    <recommendedName>
        <fullName evidence="2">protein-tyrosine-phosphatase</fullName>
        <ecNumber evidence="2">3.1.3.48</ecNumber>
    </recommendedName>
</protein>
<dbReference type="GO" id="GO:0016020">
    <property type="term" value="C:membrane"/>
    <property type="evidence" value="ECO:0007669"/>
    <property type="project" value="UniProtKB-SubCell"/>
</dbReference>